<evidence type="ECO:0000313" key="3">
    <source>
        <dbReference type="Proteomes" id="UP000183832"/>
    </source>
</evidence>
<keyword evidence="3" id="KW-1185">Reference proteome</keyword>
<accession>A0A1J1HKJ3</accession>
<proteinExistence type="predicted"/>
<evidence type="ECO:0000313" key="2">
    <source>
        <dbReference type="EMBL" id="CRK87932.1"/>
    </source>
</evidence>
<sequence length="86" mass="10092">MIPTDLSNSPYYDQITADDAEKQEEETHLLFRKKKNAKSKVMKIHIVISFCVTHFFVCVYDEHISKSIKTLRRTPPHISCFFKTKS</sequence>
<dbReference type="Proteomes" id="UP000183832">
    <property type="component" value="Unassembled WGS sequence"/>
</dbReference>
<organism evidence="2 3">
    <name type="scientific">Clunio marinus</name>
    <dbReference type="NCBI Taxonomy" id="568069"/>
    <lineage>
        <taxon>Eukaryota</taxon>
        <taxon>Metazoa</taxon>
        <taxon>Ecdysozoa</taxon>
        <taxon>Arthropoda</taxon>
        <taxon>Hexapoda</taxon>
        <taxon>Insecta</taxon>
        <taxon>Pterygota</taxon>
        <taxon>Neoptera</taxon>
        <taxon>Endopterygota</taxon>
        <taxon>Diptera</taxon>
        <taxon>Nematocera</taxon>
        <taxon>Chironomoidea</taxon>
        <taxon>Chironomidae</taxon>
        <taxon>Clunio</taxon>
    </lineage>
</organism>
<protein>
    <submittedName>
        <fullName evidence="2">CLUMA_CG001718, isoform A</fullName>
    </submittedName>
</protein>
<feature type="transmembrane region" description="Helical" evidence="1">
    <location>
        <begin position="41"/>
        <end position="60"/>
    </location>
</feature>
<keyword evidence="1" id="KW-0812">Transmembrane</keyword>
<dbReference type="EMBL" id="CVRI01000006">
    <property type="protein sequence ID" value="CRK87932.1"/>
    <property type="molecule type" value="Genomic_DNA"/>
</dbReference>
<keyword evidence="1" id="KW-1133">Transmembrane helix</keyword>
<keyword evidence="1" id="KW-0472">Membrane</keyword>
<dbReference type="AlphaFoldDB" id="A0A1J1HKJ3"/>
<name>A0A1J1HKJ3_9DIPT</name>
<gene>
    <name evidence="2" type="ORF">CLUMA_CG001718</name>
</gene>
<reference evidence="2 3" key="1">
    <citation type="submission" date="2015-04" db="EMBL/GenBank/DDBJ databases">
        <authorList>
            <person name="Syromyatnikov M.Y."/>
            <person name="Popov V.N."/>
        </authorList>
    </citation>
    <scope>NUCLEOTIDE SEQUENCE [LARGE SCALE GENOMIC DNA]</scope>
</reference>
<evidence type="ECO:0000256" key="1">
    <source>
        <dbReference type="SAM" id="Phobius"/>
    </source>
</evidence>